<dbReference type="Proteomes" id="UP001185873">
    <property type="component" value="Unassembled WGS sequence"/>
</dbReference>
<sequence>MGLFDKAKDLARKNPGKVESALQKAGDAFDKRTGGKHAQHVDTAQQKAGEFLTGRTADAPDNPDAPDGTPTPDPDSSQHSRPPADGQHPPV</sequence>
<protein>
    <submittedName>
        <fullName evidence="2">Antitoxin</fullName>
    </submittedName>
</protein>
<feature type="compositionally biased region" description="Low complexity" evidence="1">
    <location>
        <begin position="56"/>
        <end position="70"/>
    </location>
</feature>
<evidence type="ECO:0000256" key="1">
    <source>
        <dbReference type="SAM" id="MobiDB-lite"/>
    </source>
</evidence>
<name>A0AAE4TZW4_9ACTN</name>
<gene>
    <name evidence="2" type="ORF">R3P82_15330</name>
</gene>
<accession>A0AAE4TZW4</accession>
<organism evidence="2 3">
    <name type="scientific">Dietzia maris</name>
    <dbReference type="NCBI Taxonomy" id="37915"/>
    <lineage>
        <taxon>Bacteria</taxon>
        <taxon>Bacillati</taxon>
        <taxon>Actinomycetota</taxon>
        <taxon>Actinomycetes</taxon>
        <taxon>Mycobacteriales</taxon>
        <taxon>Dietziaceae</taxon>
        <taxon>Dietzia</taxon>
    </lineage>
</organism>
<comment type="caution">
    <text evidence="2">The sequence shown here is derived from an EMBL/GenBank/DDBJ whole genome shotgun (WGS) entry which is preliminary data.</text>
</comment>
<dbReference type="InterPro" id="IPR028037">
    <property type="entry name" value="Antitoxin_Rv0909/MT0933"/>
</dbReference>
<dbReference type="EMBL" id="JAWLKJ010000004">
    <property type="protein sequence ID" value="MDV6300480.1"/>
    <property type="molecule type" value="Genomic_DNA"/>
</dbReference>
<feature type="compositionally biased region" description="Basic and acidic residues" evidence="1">
    <location>
        <begin position="1"/>
        <end position="12"/>
    </location>
</feature>
<dbReference type="AlphaFoldDB" id="A0AAE4TZW4"/>
<dbReference type="GeneID" id="97370780"/>
<dbReference type="Pfam" id="PF14013">
    <property type="entry name" value="MT0933_antitox"/>
    <property type="match status" value="1"/>
</dbReference>
<evidence type="ECO:0000313" key="3">
    <source>
        <dbReference type="Proteomes" id="UP001185873"/>
    </source>
</evidence>
<reference evidence="2" key="1">
    <citation type="submission" date="2023-10" db="EMBL/GenBank/DDBJ databases">
        <title>Development of a sustainable strategy for remediation of hydrocarbon-contaminated territories based on the waste exchange concept.</title>
        <authorList>
            <person name="Krivoruchko A."/>
        </authorList>
    </citation>
    <scope>NUCLEOTIDE SEQUENCE</scope>
    <source>
        <strain evidence="2">IEGM 1175</strain>
    </source>
</reference>
<feature type="region of interest" description="Disordered" evidence="1">
    <location>
        <begin position="1"/>
        <end position="91"/>
    </location>
</feature>
<proteinExistence type="predicted"/>
<dbReference type="RefSeq" id="WP_256821528.1">
    <property type="nucleotide sequence ID" value="NZ_CANNAK010000026.1"/>
</dbReference>
<evidence type="ECO:0000313" key="2">
    <source>
        <dbReference type="EMBL" id="MDV6300480.1"/>
    </source>
</evidence>